<dbReference type="PANTHER" id="PTHR42024">
    <property type="entry name" value="AMINO ACID PERMEASE_ SLC12A DOMAIN-CONTAINING PROTEIN"/>
    <property type="match status" value="1"/>
</dbReference>
<dbReference type="AlphaFoldDB" id="A0A167UHY5"/>
<accession>A0A167UHY5</accession>
<evidence type="ECO:0000313" key="4">
    <source>
        <dbReference type="Proteomes" id="UP000076532"/>
    </source>
</evidence>
<evidence type="ECO:0000313" key="3">
    <source>
        <dbReference type="EMBL" id="KZP03965.1"/>
    </source>
</evidence>
<feature type="transmembrane region" description="Helical" evidence="2">
    <location>
        <begin position="115"/>
        <end position="136"/>
    </location>
</feature>
<evidence type="ECO:0000256" key="1">
    <source>
        <dbReference type="SAM" id="MobiDB-lite"/>
    </source>
</evidence>
<dbReference type="STRING" id="436010.A0A167UHY5"/>
<name>A0A167UHY5_9AGAM</name>
<organism evidence="3 4">
    <name type="scientific">Athelia psychrophila</name>
    <dbReference type="NCBI Taxonomy" id="1759441"/>
    <lineage>
        <taxon>Eukaryota</taxon>
        <taxon>Fungi</taxon>
        <taxon>Dikarya</taxon>
        <taxon>Basidiomycota</taxon>
        <taxon>Agaricomycotina</taxon>
        <taxon>Agaricomycetes</taxon>
        <taxon>Agaricomycetidae</taxon>
        <taxon>Atheliales</taxon>
        <taxon>Atheliaceae</taxon>
        <taxon>Athelia</taxon>
    </lineage>
</organism>
<proteinExistence type="predicted"/>
<feature type="transmembrane region" description="Helical" evidence="2">
    <location>
        <begin position="230"/>
        <end position="250"/>
    </location>
</feature>
<dbReference type="EMBL" id="KV417976">
    <property type="protein sequence ID" value="KZP03965.1"/>
    <property type="molecule type" value="Genomic_DNA"/>
</dbReference>
<evidence type="ECO:0000256" key="2">
    <source>
        <dbReference type="SAM" id="Phobius"/>
    </source>
</evidence>
<dbReference type="Proteomes" id="UP000076532">
    <property type="component" value="Unassembled WGS sequence"/>
</dbReference>
<feature type="region of interest" description="Disordered" evidence="1">
    <location>
        <begin position="1"/>
        <end position="25"/>
    </location>
</feature>
<sequence>MSAMLQLADHPESQSAGMLSTPSEISHNELPPLPYSLHDRKRSIIIAWTTLLIIVAVPPILIFYALWYTSVSHSITMQIASAFTGAPSVLQWIVRTRALCKKNSTCRPIGGQRLDFYHVEFTLNFLLILAIVTVSVSLHPPIVPVFAMVPSMVLFSVGLQLLTLALLPPAPLPFRLGSVPKGAPLRPGTYLLIEDIIAVDGGGGTAFRAAWNTRYEASAHMRRLLRRMDAFWGAGAVVCGAAVTGILWGVGGADGERRVDRVFWVGWSVPFMWAGVWAWLTIRYVKACLREERKAWAAGVSEVGLTMMEQS</sequence>
<keyword evidence="2" id="KW-1133">Transmembrane helix</keyword>
<dbReference type="PANTHER" id="PTHR42024:SF1">
    <property type="entry name" value="AMINO ACID PERMEASE_ SLC12A DOMAIN-CONTAINING PROTEIN"/>
    <property type="match status" value="1"/>
</dbReference>
<protein>
    <submittedName>
        <fullName evidence="3">Uncharacterized protein</fullName>
    </submittedName>
</protein>
<keyword evidence="4" id="KW-1185">Reference proteome</keyword>
<keyword evidence="2" id="KW-0472">Membrane</keyword>
<feature type="transmembrane region" description="Helical" evidence="2">
    <location>
        <begin position="262"/>
        <end position="285"/>
    </location>
</feature>
<feature type="transmembrane region" description="Helical" evidence="2">
    <location>
        <begin position="75"/>
        <end position="94"/>
    </location>
</feature>
<feature type="transmembrane region" description="Helical" evidence="2">
    <location>
        <begin position="142"/>
        <end position="167"/>
    </location>
</feature>
<keyword evidence="2" id="KW-0812">Transmembrane</keyword>
<gene>
    <name evidence="3" type="ORF">FIBSPDRAFT_968536</name>
</gene>
<reference evidence="3 4" key="1">
    <citation type="journal article" date="2016" name="Mol. Biol. Evol.">
        <title>Comparative Genomics of Early-Diverging Mushroom-Forming Fungi Provides Insights into the Origins of Lignocellulose Decay Capabilities.</title>
        <authorList>
            <person name="Nagy L.G."/>
            <person name="Riley R."/>
            <person name="Tritt A."/>
            <person name="Adam C."/>
            <person name="Daum C."/>
            <person name="Floudas D."/>
            <person name="Sun H."/>
            <person name="Yadav J.S."/>
            <person name="Pangilinan J."/>
            <person name="Larsson K.H."/>
            <person name="Matsuura K."/>
            <person name="Barry K."/>
            <person name="Labutti K."/>
            <person name="Kuo R."/>
            <person name="Ohm R.A."/>
            <person name="Bhattacharya S.S."/>
            <person name="Shirouzu T."/>
            <person name="Yoshinaga Y."/>
            <person name="Martin F.M."/>
            <person name="Grigoriev I.V."/>
            <person name="Hibbett D.S."/>
        </authorList>
    </citation>
    <scope>NUCLEOTIDE SEQUENCE [LARGE SCALE GENOMIC DNA]</scope>
    <source>
        <strain evidence="3 4">CBS 109695</strain>
    </source>
</reference>
<dbReference type="OrthoDB" id="4838853at2759"/>
<feature type="compositionally biased region" description="Polar residues" evidence="1">
    <location>
        <begin position="13"/>
        <end position="25"/>
    </location>
</feature>
<feature type="transmembrane region" description="Helical" evidence="2">
    <location>
        <begin position="45"/>
        <end position="69"/>
    </location>
</feature>